<feature type="non-terminal residue" evidence="1">
    <location>
        <position position="1"/>
    </location>
</feature>
<sequence length="201" mass="22208">VVQWKSTDVTDSTTEVALDTPLRRVFRVIVLDNTALDQDIWVGPNPSTAANVSAIIQAGMNQTLMAIYTVPADTTAYVTSYYGDYVRDFAKDPDGISFSLWVRDSTGPYAKQIKHQKGIPKQAPGFQHEFRPYFKVTEASDIYITGEPVCSNSSITVGSICHLLSPVNKLSVVIFKLVLKGCHFLNNRTDISIKVCVSCRV</sequence>
<evidence type="ECO:0000313" key="1">
    <source>
        <dbReference type="EMBL" id="GAI02485.1"/>
    </source>
</evidence>
<name>X1LJE9_9ZZZZ</name>
<proteinExistence type="predicted"/>
<gene>
    <name evidence="1" type="ORF">S06H3_20850</name>
</gene>
<organism evidence="1">
    <name type="scientific">marine sediment metagenome</name>
    <dbReference type="NCBI Taxonomy" id="412755"/>
    <lineage>
        <taxon>unclassified sequences</taxon>
        <taxon>metagenomes</taxon>
        <taxon>ecological metagenomes</taxon>
    </lineage>
</organism>
<protein>
    <submittedName>
        <fullName evidence="1">Uncharacterized protein</fullName>
    </submittedName>
</protein>
<dbReference type="EMBL" id="BARV01010855">
    <property type="protein sequence ID" value="GAI02485.1"/>
    <property type="molecule type" value="Genomic_DNA"/>
</dbReference>
<comment type="caution">
    <text evidence="1">The sequence shown here is derived from an EMBL/GenBank/DDBJ whole genome shotgun (WGS) entry which is preliminary data.</text>
</comment>
<reference evidence="1" key="1">
    <citation type="journal article" date="2014" name="Front. Microbiol.">
        <title>High frequency of phylogenetically diverse reductive dehalogenase-homologous genes in deep subseafloor sedimentary metagenomes.</title>
        <authorList>
            <person name="Kawai M."/>
            <person name="Futagami T."/>
            <person name="Toyoda A."/>
            <person name="Takaki Y."/>
            <person name="Nishi S."/>
            <person name="Hori S."/>
            <person name="Arai W."/>
            <person name="Tsubouchi T."/>
            <person name="Morono Y."/>
            <person name="Uchiyama I."/>
            <person name="Ito T."/>
            <person name="Fujiyama A."/>
            <person name="Inagaki F."/>
            <person name="Takami H."/>
        </authorList>
    </citation>
    <scope>NUCLEOTIDE SEQUENCE</scope>
    <source>
        <strain evidence="1">Expedition CK06-06</strain>
    </source>
</reference>
<dbReference type="AlphaFoldDB" id="X1LJE9"/>
<accession>X1LJE9</accession>